<dbReference type="EMBL" id="DS469634">
    <property type="protein sequence ID" value="EDO38046.1"/>
    <property type="molecule type" value="Genomic_DNA"/>
</dbReference>
<dbReference type="HOGENOM" id="CLU_311760_0_0_1"/>
<feature type="compositionally biased region" description="Basic and acidic residues" evidence="2">
    <location>
        <begin position="828"/>
        <end position="837"/>
    </location>
</feature>
<feature type="region of interest" description="Disordered" evidence="2">
    <location>
        <begin position="408"/>
        <end position="443"/>
    </location>
</feature>
<name>A7SE48_NEMVE</name>
<feature type="domain" description="Ig-like" evidence="5">
    <location>
        <begin position="43"/>
        <end position="125"/>
    </location>
</feature>
<dbReference type="SMART" id="SM00409">
    <property type="entry name" value="IG"/>
    <property type="match status" value="3"/>
</dbReference>
<dbReference type="AlphaFoldDB" id="A7SE48"/>
<gene>
    <name evidence="6" type="ORF">NEMVEDRAFT_v1g210858</name>
</gene>
<dbReference type="eggNOG" id="KOG4194">
    <property type="taxonomic scope" value="Eukaryota"/>
</dbReference>
<dbReference type="Pfam" id="PF13927">
    <property type="entry name" value="Ig_3"/>
    <property type="match status" value="1"/>
</dbReference>
<organism evidence="6 7">
    <name type="scientific">Nematostella vectensis</name>
    <name type="common">Starlet sea anemone</name>
    <dbReference type="NCBI Taxonomy" id="45351"/>
    <lineage>
        <taxon>Eukaryota</taxon>
        <taxon>Metazoa</taxon>
        <taxon>Cnidaria</taxon>
        <taxon>Anthozoa</taxon>
        <taxon>Hexacorallia</taxon>
        <taxon>Actiniaria</taxon>
        <taxon>Edwardsiidae</taxon>
        <taxon>Nematostella</taxon>
    </lineage>
</organism>
<dbReference type="InParanoid" id="A7SE48"/>
<feature type="region of interest" description="Disordered" evidence="2">
    <location>
        <begin position="672"/>
        <end position="724"/>
    </location>
</feature>
<feature type="region of interest" description="Disordered" evidence="2">
    <location>
        <begin position="567"/>
        <end position="596"/>
    </location>
</feature>
<dbReference type="PANTHER" id="PTHR10075:SF14">
    <property type="entry name" value="CELL ADHESION MOLECULE DSCAM2-RELATED"/>
    <property type="match status" value="1"/>
</dbReference>
<keyword evidence="4" id="KW-0732">Signal</keyword>
<accession>A7SE48</accession>
<dbReference type="PROSITE" id="PS50835">
    <property type="entry name" value="IG_LIKE"/>
    <property type="match status" value="2"/>
</dbReference>
<dbReference type="InterPro" id="IPR007110">
    <property type="entry name" value="Ig-like_dom"/>
</dbReference>
<dbReference type="FunFam" id="2.60.40.10:FF:002686">
    <property type="entry name" value="Predicted protein"/>
    <property type="match status" value="1"/>
</dbReference>
<feature type="domain" description="Ig-like" evidence="5">
    <location>
        <begin position="234"/>
        <end position="324"/>
    </location>
</feature>
<dbReference type="Gene3D" id="2.60.40.10">
    <property type="entry name" value="Immunoglobulins"/>
    <property type="match status" value="2"/>
</dbReference>
<proteinExistence type="predicted"/>
<feature type="compositionally biased region" description="Polar residues" evidence="2">
    <location>
        <begin position="784"/>
        <end position="821"/>
    </location>
</feature>
<evidence type="ECO:0000259" key="5">
    <source>
        <dbReference type="PROSITE" id="PS50835"/>
    </source>
</evidence>
<evidence type="ECO:0000256" key="2">
    <source>
        <dbReference type="SAM" id="MobiDB-lite"/>
    </source>
</evidence>
<keyword evidence="3" id="KW-1133">Transmembrane helix</keyword>
<feature type="chain" id="PRO_5002712630" description="Ig-like domain-containing protein" evidence="4">
    <location>
        <begin position="25"/>
        <end position="942"/>
    </location>
</feature>
<evidence type="ECO:0000256" key="1">
    <source>
        <dbReference type="ARBA" id="ARBA00023319"/>
    </source>
</evidence>
<dbReference type="SUPFAM" id="SSF48726">
    <property type="entry name" value="Immunoglobulin"/>
    <property type="match status" value="2"/>
</dbReference>
<dbReference type="CDD" id="cd00096">
    <property type="entry name" value="Ig"/>
    <property type="match status" value="2"/>
</dbReference>
<feature type="region of interest" description="Disordered" evidence="2">
    <location>
        <begin position="460"/>
        <end position="495"/>
    </location>
</feature>
<keyword evidence="1" id="KW-0393">Immunoglobulin domain</keyword>
<dbReference type="InterPro" id="IPR036179">
    <property type="entry name" value="Ig-like_dom_sf"/>
</dbReference>
<evidence type="ECO:0000313" key="6">
    <source>
        <dbReference type="EMBL" id="EDO38046.1"/>
    </source>
</evidence>
<evidence type="ECO:0000256" key="4">
    <source>
        <dbReference type="SAM" id="SignalP"/>
    </source>
</evidence>
<keyword evidence="3" id="KW-0472">Membrane</keyword>
<evidence type="ECO:0000256" key="3">
    <source>
        <dbReference type="SAM" id="Phobius"/>
    </source>
</evidence>
<keyword evidence="7" id="KW-1185">Reference proteome</keyword>
<evidence type="ECO:0000313" key="7">
    <source>
        <dbReference type="Proteomes" id="UP000001593"/>
    </source>
</evidence>
<feature type="signal peptide" evidence="4">
    <location>
        <begin position="1"/>
        <end position="24"/>
    </location>
</feature>
<sequence length="942" mass="104173">MRRERISLALLVFLKTFCIHFTLGDQTTRFLWFKTQPCDATAGEKLNALFYCEARSIVSSPISYTWLVNDTELSSLPYQKYTLQGLHGNLLVTGLKRHVDEAKFRCVATNGYGSIVSVVATLKVAYFEAMDSTTQVNLTKQINFSFTIPSPRTRSYPPASVTWQRLSDSLILSDGFSNGKMFISGNGDLSFVGIQDRQADTYRVTLSNPYVGKSFTQDFKITISGKLLSTSGQPFLKPIGNVTFEEGTPKVKLECIVEYDVKNGNVRPPYITWYKDGTVLNVKLSSKYEFIQGSQLKLIVKNIQLSDQGEYKCVATSWTSVATSTGPQRGTKRTFVPTDGEVTGDTISPKRSEDEADNGMFIWVYVGAGVVAILIFILVTLCIVRAKQAKLKRRRSVTLKMDNNQYEELEMNRRNGSSRANGVPGGRKTSSKGDKNHLLNETSDDGLYAPVRALHNMSTRSGACRGSVDVKRAQNNQGHEYEEPIKKTPRKPYSAPLPSIPTGPRIEPRPPSFHSYLELLGPDEQTGDLYAEAREGAFNLGFREPNDDVYNSACDGRVTETFRALSGLNLPNPGNEDSSQGIGGATPNRDSGVGTLNRGSRVIPLCDTACSEPLYHELEGPEIEPEGIYEYDVAEERINLRPESLYQPLLVEGRNSVAVVLGNSDIYEPLDKKERSASAPSAVVLRRAKPRRQDSMEAKRNCDEKRLSRALTDPQNLSGGCENENLYQPLNNSLDRCPLNVSKPKSSTGPSGEGKRLSNASVCHRSPTPSHRSLKESDLHAVSVSPSGSLKEGTSATPSPSRGKSGSTKSARGHSRQNSDTHGIVTIEKPRRASTTDDLTRYQAMPRFHRRNLSDAGLCAVDLSQLHVDIDVSTISTNQSSPDDGLYMPLVKTAFNAGVRDSIYAELDEDRRERSCETEPNRESIYHSLQDQRDSIYQDIVR</sequence>
<dbReference type="InterPro" id="IPR003599">
    <property type="entry name" value="Ig_sub"/>
</dbReference>
<dbReference type="PANTHER" id="PTHR10075">
    <property type="entry name" value="BASIGIN RELATED"/>
    <property type="match status" value="1"/>
</dbReference>
<feature type="region of interest" description="Disordered" evidence="2">
    <location>
        <begin position="325"/>
        <end position="351"/>
    </location>
</feature>
<dbReference type="Proteomes" id="UP000001593">
    <property type="component" value="Unassembled WGS sequence"/>
</dbReference>
<reference evidence="6 7" key="1">
    <citation type="journal article" date="2007" name="Science">
        <title>Sea anemone genome reveals ancestral eumetazoan gene repertoire and genomic organization.</title>
        <authorList>
            <person name="Putnam N.H."/>
            <person name="Srivastava M."/>
            <person name="Hellsten U."/>
            <person name="Dirks B."/>
            <person name="Chapman J."/>
            <person name="Salamov A."/>
            <person name="Terry A."/>
            <person name="Shapiro H."/>
            <person name="Lindquist E."/>
            <person name="Kapitonov V.V."/>
            <person name="Jurka J."/>
            <person name="Genikhovich G."/>
            <person name="Grigoriev I.V."/>
            <person name="Lucas S.M."/>
            <person name="Steele R.E."/>
            <person name="Finnerty J.R."/>
            <person name="Technau U."/>
            <person name="Martindale M.Q."/>
            <person name="Rokhsar D.S."/>
        </authorList>
    </citation>
    <scope>NUCLEOTIDE SEQUENCE [LARGE SCALE GENOMIC DNA]</scope>
    <source>
        <strain evidence="7">CH2 X CH6</strain>
    </source>
</reference>
<dbReference type="STRING" id="45351.A7SE48"/>
<keyword evidence="3" id="KW-0812">Transmembrane</keyword>
<feature type="transmembrane region" description="Helical" evidence="3">
    <location>
        <begin position="360"/>
        <end position="384"/>
    </location>
</feature>
<feature type="compositionally biased region" description="Basic and acidic residues" evidence="2">
    <location>
        <begin position="691"/>
        <end position="707"/>
    </location>
</feature>
<protein>
    <recommendedName>
        <fullName evidence="5">Ig-like domain-containing protein</fullName>
    </recommendedName>
</protein>
<dbReference type="InterPro" id="IPR013783">
    <property type="entry name" value="Ig-like_fold"/>
</dbReference>
<feature type="region of interest" description="Disordered" evidence="2">
    <location>
        <begin position="737"/>
        <end position="837"/>
    </location>
</feature>